<dbReference type="Proteomes" id="UP000281813">
    <property type="component" value="Unassembled WGS sequence"/>
</dbReference>
<dbReference type="Pfam" id="PF14148">
    <property type="entry name" value="YhdB"/>
    <property type="match status" value="1"/>
</dbReference>
<evidence type="ECO:0008006" key="3">
    <source>
        <dbReference type="Google" id="ProtNLM"/>
    </source>
</evidence>
<protein>
    <recommendedName>
        <fullName evidence="3">YhdB-like protein</fullName>
    </recommendedName>
</protein>
<name>A0A494Z8V2_9BACI</name>
<dbReference type="AlphaFoldDB" id="A0A494Z8V2"/>
<dbReference type="OrthoDB" id="2691588at2"/>
<evidence type="ECO:0000313" key="1">
    <source>
        <dbReference type="EMBL" id="RKQ18768.1"/>
    </source>
</evidence>
<dbReference type="EMBL" id="RBZO01000001">
    <property type="protein sequence ID" value="RKQ18768.1"/>
    <property type="molecule type" value="Genomic_DNA"/>
</dbReference>
<organism evidence="1 2">
    <name type="scientific">Oceanobacillus bengalensis</name>
    <dbReference type="NCBI Taxonomy" id="1435466"/>
    <lineage>
        <taxon>Bacteria</taxon>
        <taxon>Bacillati</taxon>
        <taxon>Bacillota</taxon>
        <taxon>Bacilli</taxon>
        <taxon>Bacillales</taxon>
        <taxon>Bacillaceae</taxon>
        <taxon>Oceanobacillus</taxon>
    </lineage>
</organism>
<accession>A0A494Z8V2</accession>
<proteinExistence type="predicted"/>
<sequence>MTFNIDNGDNRNSPLLLRRGKVIPDYDKALYYTLWGQWDDLLVLMVRTNDDLLSKRIQQFLHAYNYSLDQTKIIESHDNLLYYIDHAMKHTPTISMEV</sequence>
<comment type="caution">
    <text evidence="1">The sequence shown here is derived from an EMBL/GenBank/DDBJ whole genome shotgun (WGS) entry which is preliminary data.</text>
</comment>
<keyword evidence="2" id="KW-1185">Reference proteome</keyword>
<reference evidence="1 2" key="1">
    <citation type="journal article" date="2015" name="Antonie Van Leeuwenhoek">
        <title>Oceanobacillus bengalensis sp. nov., a bacterium isolated from seawater of the Bay of Bengal.</title>
        <authorList>
            <person name="Yongchang O."/>
            <person name="Xiang W."/>
            <person name="Wang G."/>
        </authorList>
    </citation>
    <scope>NUCLEOTIDE SEQUENCE [LARGE SCALE GENOMIC DNA]</scope>
    <source>
        <strain evidence="1 2">MCCC 1K00260</strain>
    </source>
</reference>
<gene>
    <name evidence="1" type="ORF">D8M05_01275</name>
</gene>
<dbReference type="InterPro" id="IPR025431">
    <property type="entry name" value="YhdB-like"/>
</dbReference>
<evidence type="ECO:0000313" key="2">
    <source>
        <dbReference type="Proteomes" id="UP000281813"/>
    </source>
</evidence>